<dbReference type="GO" id="GO:0008757">
    <property type="term" value="F:S-adenosylmethionine-dependent methyltransferase activity"/>
    <property type="evidence" value="ECO:0007669"/>
    <property type="project" value="InterPro"/>
</dbReference>
<dbReference type="SUPFAM" id="SSF53335">
    <property type="entry name" value="S-adenosyl-L-methionine-dependent methyltransferases"/>
    <property type="match status" value="1"/>
</dbReference>
<dbReference type="InterPro" id="IPR029063">
    <property type="entry name" value="SAM-dependent_MTases_sf"/>
</dbReference>
<dbReference type="Proteomes" id="UP000306241">
    <property type="component" value="Chromosome"/>
</dbReference>
<dbReference type="Gene3D" id="3.40.50.150">
    <property type="entry name" value="Vaccinia Virus protein VP39"/>
    <property type="match status" value="1"/>
</dbReference>
<sequence>MSKQNIYDNEIFFNEYKQLRKKEFTANNLIEIPALLSLLPDLKDRVILDLGCGFGEHCKLFVEMGAKKVVGIDISQKMIETANLKNNSPQIEYIQLAMEDITTLTQKFDLVVSSLALHYVEDFKGLVESINKLLDESGILVFSQEHPFVTCHSKGDRWTRDLSGEKLFANISNYGVEGQRKTDWFIENVEKYHRTFSTIINTLTTSGFRIEKILEPIPENNILTSFPEYKDTVHRPDFLVLRVKKIE</sequence>
<keyword evidence="2" id="KW-0808">Transferase</keyword>
<keyword evidence="2" id="KW-0489">Methyltransferase</keyword>
<accession>A0A4V0H7X8</accession>
<proteinExistence type="predicted"/>
<feature type="domain" description="Methyltransferase type 11" evidence="1">
    <location>
        <begin position="48"/>
        <end position="142"/>
    </location>
</feature>
<dbReference type="PANTHER" id="PTHR43861:SF1">
    <property type="entry name" value="TRANS-ACONITATE 2-METHYLTRANSFERASE"/>
    <property type="match status" value="1"/>
</dbReference>
<evidence type="ECO:0000259" key="1">
    <source>
        <dbReference type="Pfam" id="PF08241"/>
    </source>
</evidence>
<evidence type="ECO:0000313" key="3">
    <source>
        <dbReference type="Proteomes" id="UP000306241"/>
    </source>
</evidence>
<dbReference type="EMBL" id="LR594052">
    <property type="protein sequence ID" value="VTT42713.1"/>
    <property type="molecule type" value="Genomic_DNA"/>
</dbReference>
<organism evidence="2 3">
    <name type="scientific">Streptococcus porcinus</name>
    <dbReference type="NCBI Taxonomy" id="1340"/>
    <lineage>
        <taxon>Bacteria</taxon>
        <taxon>Bacillati</taxon>
        <taxon>Bacillota</taxon>
        <taxon>Bacilli</taxon>
        <taxon>Lactobacillales</taxon>
        <taxon>Streptococcaceae</taxon>
        <taxon>Streptococcus</taxon>
    </lineage>
</organism>
<reference evidence="2 3" key="1">
    <citation type="submission" date="2019-05" db="EMBL/GenBank/DDBJ databases">
        <authorList>
            <consortium name="Pathogen Informatics"/>
        </authorList>
    </citation>
    <scope>NUCLEOTIDE SEQUENCE [LARGE SCALE GENOMIC DNA]</scope>
    <source>
        <strain evidence="2 3">NCTC10924</strain>
    </source>
</reference>
<protein>
    <submittedName>
        <fullName evidence="2">Methyltransferase</fullName>
        <ecNumber evidence="2">2.1.1.-</ecNumber>
    </submittedName>
</protein>
<dbReference type="CDD" id="cd02440">
    <property type="entry name" value="AdoMet_MTases"/>
    <property type="match status" value="1"/>
</dbReference>
<dbReference type="AlphaFoldDB" id="A0A4V0H7X8"/>
<name>A0A4V0H7X8_STRPO</name>
<dbReference type="GO" id="GO:0032259">
    <property type="term" value="P:methylation"/>
    <property type="evidence" value="ECO:0007669"/>
    <property type="project" value="UniProtKB-KW"/>
</dbReference>
<dbReference type="EC" id="2.1.1.-" evidence="2"/>
<dbReference type="RefSeq" id="WP_093958848.1">
    <property type="nucleotide sequence ID" value="NZ_FZQN01000001.1"/>
</dbReference>
<evidence type="ECO:0000313" key="2">
    <source>
        <dbReference type="EMBL" id="VTT42713.1"/>
    </source>
</evidence>
<dbReference type="InterPro" id="IPR013216">
    <property type="entry name" value="Methyltransf_11"/>
</dbReference>
<dbReference type="OrthoDB" id="9791837at2"/>
<dbReference type="PANTHER" id="PTHR43861">
    <property type="entry name" value="TRANS-ACONITATE 2-METHYLTRANSFERASE-RELATED"/>
    <property type="match status" value="1"/>
</dbReference>
<gene>
    <name evidence="2" type="primary">cmoB</name>
    <name evidence="2" type="ORF">NCTC10924_00648</name>
</gene>
<dbReference type="Pfam" id="PF08241">
    <property type="entry name" value="Methyltransf_11"/>
    <property type="match status" value="1"/>
</dbReference>